<dbReference type="GO" id="GO:0005737">
    <property type="term" value="C:cytoplasm"/>
    <property type="evidence" value="ECO:0007669"/>
    <property type="project" value="TreeGrafter"/>
</dbReference>
<sequence length="354" mass="40015">MPVNNPTIIFRLNFPKVAVKIMDKQRLEKKNQLMTSSEISCMEKLGHPNIVRLYEVIETSRKLYLVMEYGSSGDLFSRITTRGKLNDLDAKMIFAQIISAVKHMHENNIIHRDLKAENVFCTTSYCIKVGDFGFSTECGPNDLLTNFCGSPPYAAPELFKDKGYNGRYSDIWALGILLYFMVTATMPFYGDNMGRLKRCILQGAFSIPAYVPDHCQLVIKSILRPVPVDRLCLTEIVKSAWLSGIEYTKPHVRLPLSPAHFAQADKALCIEEQEVKDLLSDLGIVTVHLQNNPCSDCRSPLTGTYRILLHRVQKRRSVEAVGYSALHPDDYKNQKTWSEAPVEKHNPSAVCVIL</sequence>
<evidence type="ECO:0000256" key="4">
    <source>
        <dbReference type="ARBA" id="ARBA00022741"/>
    </source>
</evidence>
<evidence type="ECO:0000256" key="2">
    <source>
        <dbReference type="ARBA" id="ARBA00022527"/>
    </source>
</evidence>
<dbReference type="GO" id="GO:0050321">
    <property type="term" value="F:tau-protein kinase activity"/>
    <property type="evidence" value="ECO:0007669"/>
    <property type="project" value="TreeGrafter"/>
</dbReference>
<keyword evidence="6" id="KW-0067">ATP-binding</keyword>
<keyword evidence="5" id="KW-0418">Kinase</keyword>
<dbReference type="EC" id="2.7.11.1" evidence="1"/>
<dbReference type="InterPro" id="IPR000719">
    <property type="entry name" value="Prot_kinase_dom"/>
</dbReference>
<feature type="transmembrane region" description="Helical" evidence="9">
    <location>
        <begin position="171"/>
        <end position="189"/>
    </location>
</feature>
<name>A0A672ZR47_9TELE</name>
<dbReference type="GO" id="GO:0005524">
    <property type="term" value="F:ATP binding"/>
    <property type="evidence" value="ECO:0007669"/>
    <property type="project" value="UniProtKB-KW"/>
</dbReference>
<dbReference type="Gene3D" id="1.10.510.10">
    <property type="entry name" value="Transferase(Phosphotransferase) domain 1"/>
    <property type="match status" value="1"/>
</dbReference>
<protein>
    <recommendedName>
        <fullName evidence="1">non-specific serine/threonine protein kinase</fullName>
        <ecNumber evidence="1">2.7.11.1</ecNumber>
    </recommendedName>
</protein>
<comment type="catalytic activity">
    <reaction evidence="8">
        <text>L-seryl-[protein] + ATP = O-phospho-L-seryl-[protein] + ADP + H(+)</text>
        <dbReference type="Rhea" id="RHEA:17989"/>
        <dbReference type="Rhea" id="RHEA-COMP:9863"/>
        <dbReference type="Rhea" id="RHEA-COMP:11604"/>
        <dbReference type="ChEBI" id="CHEBI:15378"/>
        <dbReference type="ChEBI" id="CHEBI:29999"/>
        <dbReference type="ChEBI" id="CHEBI:30616"/>
        <dbReference type="ChEBI" id="CHEBI:83421"/>
        <dbReference type="ChEBI" id="CHEBI:456216"/>
        <dbReference type="EC" id="2.7.11.1"/>
    </reaction>
</comment>
<dbReference type="PANTHER" id="PTHR24346">
    <property type="entry name" value="MAP/MICROTUBULE AFFINITY-REGULATING KINASE"/>
    <property type="match status" value="1"/>
</dbReference>
<comment type="catalytic activity">
    <reaction evidence="7">
        <text>L-threonyl-[protein] + ATP = O-phospho-L-threonyl-[protein] + ADP + H(+)</text>
        <dbReference type="Rhea" id="RHEA:46608"/>
        <dbReference type="Rhea" id="RHEA-COMP:11060"/>
        <dbReference type="Rhea" id="RHEA-COMP:11605"/>
        <dbReference type="ChEBI" id="CHEBI:15378"/>
        <dbReference type="ChEBI" id="CHEBI:30013"/>
        <dbReference type="ChEBI" id="CHEBI:30616"/>
        <dbReference type="ChEBI" id="CHEBI:61977"/>
        <dbReference type="ChEBI" id="CHEBI:456216"/>
        <dbReference type="EC" id="2.7.11.1"/>
    </reaction>
</comment>
<evidence type="ECO:0000256" key="8">
    <source>
        <dbReference type="ARBA" id="ARBA00048679"/>
    </source>
</evidence>
<evidence type="ECO:0000259" key="10">
    <source>
        <dbReference type="PROSITE" id="PS50011"/>
    </source>
</evidence>
<keyword evidence="9" id="KW-1133">Transmembrane helix</keyword>
<evidence type="ECO:0000256" key="1">
    <source>
        <dbReference type="ARBA" id="ARBA00012513"/>
    </source>
</evidence>
<dbReference type="Ensembl" id="ENSSORT00005019887.1">
    <property type="protein sequence ID" value="ENSSORP00005019329.1"/>
    <property type="gene ID" value="ENSSORG00005009492.1"/>
</dbReference>
<dbReference type="InterPro" id="IPR011009">
    <property type="entry name" value="Kinase-like_dom_sf"/>
</dbReference>
<dbReference type="Proteomes" id="UP000472271">
    <property type="component" value="Chromosome 4"/>
</dbReference>
<accession>A0A672ZR47</accession>
<dbReference type="Pfam" id="PF00069">
    <property type="entry name" value="Pkinase"/>
    <property type="match status" value="1"/>
</dbReference>
<dbReference type="PROSITE" id="PS50011">
    <property type="entry name" value="PROTEIN_KINASE_DOM"/>
    <property type="match status" value="1"/>
</dbReference>
<evidence type="ECO:0000313" key="11">
    <source>
        <dbReference type="Ensembl" id="ENSSORP00005019329.1"/>
    </source>
</evidence>
<keyword evidence="9" id="KW-0472">Membrane</keyword>
<evidence type="ECO:0000256" key="3">
    <source>
        <dbReference type="ARBA" id="ARBA00022679"/>
    </source>
</evidence>
<keyword evidence="12" id="KW-1185">Reference proteome</keyword>
<dbReference type="InterPro" id="IPR008271">
    <property type="entry name" value="Ser/Thr_kinase_AS"/>
</dbReference>
<evidence type="ECO:0000313" key="12">
    <source>
        <dbReference type="Proteomes" id="UP000472271"/>
    </source>
</evidence>
<reference evidence="11" key="2">
    <citation type="submission" date="2025-08" db="UniProtKB">
        <authorList>
            <consortium name="Ensembl"/>
        </authorList>
    </citation>
    <scope>IDENTIFICATION</scope>
</reference>
<keyword evidence="4" id="KW-0547">Nucleotide-binding</keyword>
<evidence type="ECO:0000256" key="5">
    <source>
        <dbReference type="ARBA" id="ARBA00022777"/>
    </source>
</evidence>
<evidence type="ECO:0000256" key="6">
    <source>
        <dbReference type="ARBA" id="ARBA00022840"/>
    </source>
</evidence>
<keyword evidence="9" id="KW-0812">Transmembrane</keyword>
<dbReference type="SMART" id="SM00220">
    <property type="entry name" value="S_TKc"/>
    <property type="match status" value="1"/>
</dbReference>
<dbReference type="SUPFAM" id="SSF56112">
    <property type="entry name" value="Protein kinase-like (PK-like)"/>
    <property type="match status" value="1"/>
</dbReference>
<dbReference type="GO" id="GO:0035556">
    <property type="term" value="P:intracellular signal transduction"/>
    <property type="evidence" value="ECO:0007669"/>
    <property type="project" value="TreeGrafter"/>
</dbReference>
<dbReference type="GO" id="GO:0000226">
    <property type="term" value="P:microtubule cytoskeleton organization"/>
    <property type="evidence" value="ECO:0007669"/>
    <property type="project" value="TreeGrafter"/>
</dbReference>
<dbReference type="PANTHER" id="PTHR24346:SF105">
    <property type="entry name" value="SERINE_THREONINE-PROTEIN KINASE NIM1-LIKE ISOFORM X1"/>
    <property type="match status" value="1"/>
</dbReference>
<dbReference type="AlphaFoldDB" id="A0A672ZR47"/>
<keyword evidence="2" id="KW-0723">Serine/threonine-protein kinase</keyword>
<reference evidence="11" key="1">
    <citation type="submission" date="2019-06" db="EMBL/GenBank/DDBJ databases">
        <authorList>
            <consortium name="Wellcome Sanger Institute Data Sharing"/>
        </authorList>
    </citation>
    <scope>NUCLEOTIDE SEQUENCE [LARGE SCALE GENOMIC DNA]</scope>
</reference>
<keyword evidence="3" id="KW-0808">Transferase</keyword>
<organism evidence="11 12">
    <name type="scientific">Sphaeramia orbicularis</name>
    <name type="common">orbiculate cardinalfish</name>
    <dbReference type="NCBI Taxonomy" id="375764"/>
    <lineage>
        <taxon>Eukaryota</taxon>
        <taxon>Metazoa</taxon>
        <taxon>Chordata</taxon>
        <taxon>Craniata</taxon>
        <taxon>Vertebrata</taxon>
        <taxon>Euteleostomi</taxon>
        <taxon>Actinopterygii</taxon>
        <taxon>Neopterygii</taxon>
        <taxon>Teleostei</taxon>
        <taxon>Neoteleostei</taxon>
        <taxon>Acanthomorphata</taxon>
        <taxon>Gobiaria</taxon>
        <taxon>Kurtiformes</taxon>
        <taxon>Apogonoidei</taxon>
        <taxon>Apogonidae</taxon>
        <taxon>Apogoninae</taxon>
        <taxon>Sphaeramia</taxon>
    </lineage>
</organism>
<evidence type="ECO:0000256" key="7">
    <source>
        <dbReference type="ARBA" id="ARBA00047899"/>
    </source>
</evidence>
<proteinExistence type="predicted"/>
<reference evidence="11" key="3">
    <citation type="submission" date="2025-09" db="UniProtKB">
        <authorList>
            <consortium name="Ensembl"/>
        </authorList>
    </citation>
    <scope>IDENTIFICATION</scope>
</reference>
<dbReference type="PROSITE" id="PS00108">
    <property type="entry name" value="PROTEIN_KINASE_ST"/>
    <property type="match status" value="1"/>
</dbReference>
<feature type="domain" description="Protein kinase" evidence="10">
    <location>
        <begin position="1"/>
        <end position="242"/>
    </location>
</feature>
<dbReference type="FunFam" id="1.10.510.10:FF:000571">
    <property type="entry name" value="Maternal embryonic leucine zipper kinase"/>
    <property type="match status" value="1"/>
</dbReference>
<evidence type="ECO:0000256" key="9">
    <source>
        <dbReference type="SAM" id="Phobius"/>
    </source>
</evidence>